<dbReference type="EMBL" id="JARYMX010000005">
    <property type="protein sequence ID" value="KAJ9547210.1"/>
    <property type="molecule type" value="Genomic_DNA"/>
</dbReference>
<feature type="compositionally biased region" description="Polar residues" evidence="1">
    <location>
        <begin position="1"/>
        <end position="17"/>
    </location>
</feature>
<keyword evidence="3" id="KW-1185">Reference proteome</keyword>
<evidence type="ECO:0000256" key="1">
    <source>
        <dbReference type="SAM" id="MobiDB-lite"/>
    </source>
</evidence>
<organism evidence="2 3">
    <name type="scientific">Centaurea solstitialis</name>
    <name type="common">yellow star-thistle</name>
    <dbReference type="NCBI Taxonomy" id="347529"/>
    <lineage>
        <taxon>Eukaryota</taxon>
        <taxon>Viridiplantae</taxon>
        <taxon>Streptophyta</taxon>
        <taxon>Embryophyta</taxon>
        <taxon>Tracheophyta</taxon>
        <taxon>Spermatophyta</taxon>
        <taxon>Magnoliopsida</taxon>
        <taxon>eudicotyledons</taxon>
        <taxon>Gunneridae</taxon>
        <taxon>Pentapetalae</taxon>
        <taxon>asterids</taxon>
        <taxon>campanulids</taxon>
        <taxon>Asterales</taxon>
        <taxon>Asteraceae</taxon>
        <taxon>Carduoideae</taxon>
        <taxon>Cardueae</taxon>
        <taxon>Centaureinae</taxon>
        <taxon>Centaurea</taxon>
    </lineage>
</organism>
<gene>
    <name evidence="2" type="ORF">OSB04_019753</name>
</gene>
<evidence type="ECO:0000313" key="3">
    <source>
        <dbReference type="Proteomes" id="UP001172457"/>
    </source>
</evidence>
<sequence>MHEPSPSNNLKCSNQTDRIPRTPIEVKNSLLESSPSATFIKDLPQVPHKRSRLDADNGTMASTLDKEKQQTKTVDEEKRTLEAKVFMQDQLIADKKAMLEAMKVQHEKRMLKAKLHEQDKIIAQQKLLHENAMLEEKMQVQDKVIAAQKVMLETMKLQNEKRMLEAKIQRQDAIIAEQQKAMMEARKLLHVEIVTELGNIDG</sequence>
<accession>A0AA38T358</accession>
<feature type="region of interest" description="Disordered" evidence="1">
    <location>
        <begin position="44"/>
        <end position="71"/>
    </location>
</feature>
<feature type="region of interest" description="Disordered" evidence="1">
    <location>
        <begin position="1"/>
        <end position="20"/>
    </location>
</feature>
<comment type="caution">
    <text evidence="2">The sequence shown here is derived from an EMBL/GenBank/DDBJ whole genome shotgun (WGS) entry which is preliminary data.</text>
</comment>
<protein>
    <submittedName>
        <fullName evidence="2">Uncharacterized protein</fullName>
    </submittedName>
</protein>
<name>A0AA38T358_9ASTR</name>
<evidence type="ECO:0000313" key="2">
    <source>
        <dbReference type="EMBL" id="KAJ9547210.1"/>
    </source>
</evidence>
<dbReference type="Proteomes" id="UP001172457">
    <property type="component" value="Chromosome 5"/>
</dbReference>
<reference evidence="2" key="1">
    <citation type="submission" date="2023-03" db="EMBL/GenBank/DDBJ databases">
        <title>Chromosome-scale reference genome and RAD-based genetic map of yellow starthistle (Centaurea solstitialis) reveal putative structural variation and QTLs associated with invader traits.</title>
        <authorList>
            <person name="Reatini B."/>
            <person name="Cang F.A."/>
            <person name="Jiang Q."/>
            <person name="Mckibben M.T.W."/>
            <person name="Barker M.S."/>
            <person name="Rieseberg L.H."/>
            <person name="Dlugosch K.M."/>
        </authorList>
    </citation>
    <scope>NUCLEOTIDE SEQUENCE</scope>
    <source>
        <strain evidence="2">CAN-66</strain>
        <tissue evidence="2">Leaf</tissue>
    </source>
</reference>
<dbReference type="AlphaFoldDB" id="A0AA38T358"/>
<proteinExistence type="predicted"/>